<dbReference type="RefSeq" id="WP_189743402.1">
    <property type="nucleotide sequence ID" value="NZ_BMRL01000013.1"/>
</dbReference>
<evidence type="ECO:0000256" key="1">
    <source>
        <dbReference type="SAM" id="Phobius"/>
    </source>
</evidence>
<keyword evidence="3" id="KW-1185">Reference proteome</keyword>
<dbReference type="EMBL" id="BNEC01000005">
    <property type="protein sequence ID" value="GHI69135.1"/>
    <property type="molecule type" value="Genomic_DNA"/>
</dbReference>
<gene>
    <name evidence="2" type="ORF">Snoj_30530</name>
</gene>
<sequence>MSTALRWAAKAAATALSVLALVLVRVLAGPPYWAELLLTAVVAAAGACVWSWIDRTEPRATESPTAARP</sequence>
<name>A0ABQ3SMS6_9ACTN</name>
<dbReference type="GeneID" id="95587433"/>
<protein>
    <recommendedName>
        <fullName evidence="4">Secreted protein</fullName>
    </recommendedName>
</protein>
<dbReference type="Proteomes" id="UP000613974">
    <property type="component" value="Unassembled WGS sequence"/>
</dbReference>
<feature type="transmembrane region" description="Helical" evidence="1">
    <location>
        <begin position="32"/>
        <end position="53"/>
    </location>
</feature>
<proteinExistence type="predicted"/>
<accession>A0ABQ3SMS6</accession>
<keyword evidence="1" id="KW-1133">Transmembrane helix</keyword>
<evidence type="ECO:0008006" key="4">
    <source>
        <dbReference type="Google" id="ProtNLM"/>
    </source>
</evidence>
<keyword evidence="1" id="KW-0812">Transmembrane</keyword>
<feature type="transmembrane region" description="Helical" evidence="1">
    <location>
        <begin position="7"/>
        <end position="26"/>
    </location>
</feature>
<comment type="caution">
    <text evidence="2">The sequence shown here is derived from an EMBL/GenBank/DDBJ whole genome shotgun (WGS) entry which is preliminary data.</text>
</comment>
<organism evidence="2 3">
    <name type="scientific">Streptomyces nojiriensis</name>
    <dbReference type="NCBI Taxonomy" id="66374"/>
    <lineage>
        <taxon>Bacteria</taxon>
        <taxon>Bacillati</taxon>
        <taxon>Actinomycetota</taxon>
        <taxon>Actinomycetes</taxon>
        <taxon>Kitasatosporales</taxon>
        <taxon>Streptomycetaceae</taxon>
        <taxon>Streptomyces</taxon>
    </lineage>
</organism>
<evidence type="ECO:0000313" key="3">
    <source>
        <dbReference type="Proteomes" id="UP000613974"/>
    </source>
</evidence>
<keyword evidence="1" id="KW-0472">Membrane</keyword>
<evidence type="ECO:0000313" key="2">
    <source>
        <dbReference type="EMBL" id="GHI69135.1"/>
    </source>
</evidence>
<reference evidence="3" key="1">
    <citation type="submission" date="2023-07" db="EMBL/GenBank/DDBJ databases">
        <title>Whole genome shotgun sequence of Streptomyces nojiriensis NBRC 13794.</title>
        <authorList>
            <person name="Komaki H."/>
            <person name="Tamura T."/>
        </authorList>
    </citation>
    <scope>NUCLEOTIDE SEQUENCE [LARGE SCALE GENOMIC DNA]</scope>
    <source>
        <strain evidence="3">NBRC 13794</strain>
    </source>
</reference>